<dbReference type="InterPro" id="IPR050164">
    <property type="entry name" value="Peptidase_C19"/>
</dbReference>
<dbReference type="Pfam" id="PF00443">
    <property type="entry name" value="UCH"/>
    <property type="match status" value="1"/>
</dbReference>
<dbReference type="EMBL" id="SNRW01006738">
    <property type="protein sequence ID" value="KAA6382521.1"/>
    <property type="molecule type" value="Genomic_DNA"/>
</dbReference>
<feature type="compositionally biased region" description="Basic and acidic residues" evidence="1">
    <location>
        <begin position="840"/>
        <end position="871"/>
    </location>
</feature>
<feature type="region of interest" description="Disordered" evidence="1">
    <location>
        <begin position="827"/>
        <end position="880"/>
    </location>
</feature>
<dbReference type="OrthoDB" id="289038at2759"/>
<comment type="caution">
    <text evidence="3">The sequence shown here is derived from an EMBL/GenBank/DDBJ whole genome shotgun (WGS) entry which is preliminary data.</text>
</comment>
<dbReference type="AlphaFoldDB" id="A0A5J4VIW0"/>
<dbReference type="InterPro" id="IPR028889">
    <property type="entry name" value="USP"/>
</dbReference>
<dbReference type="PROSITE" id="PS00973">
    <property type="entry name" value="USP_2"/>
    <property type="match status" value="1"/>
</dbReference>
<keyword evidence="3" id="KW-0378">Hydrolase</keyword>
<dbReference type="GO" id="GO:0005829">
    <property type="term" value="C:cytosol"/>
    <property type="evidence" value="ECO:0007669"/>
    <property type="project" value="TreeGrafter"/>
</dbReference>
<proteinExistence type="predicted"/>
<dbReference type="GO" id="GO:0004843">
    <property type="term" value="F:cysteine-type deubiquitinase activity"/>
    <property type="evidence" value="ECO:0007669"/>
    <property type="project" value="InterPro"/>
</dbReference>
<dbReference type="GO" id="GO:0031647">
    <property type="term" value="P:regulation of protein stability"/>
    <property type="evidence" value="ECO:0007669"/>
    <property type="project" value="TreeGrafter"/>
</dbReference>
<feature type="region of interest" description="Disordered" evidence="1">
    <location>
        <begin position="502"/>
        <end position="530"/>
    </location>
</feature>
<protein>
    <submittedName>
        <fullName evidence="3">Putative Ubiquitin carboxyl-terminal hydrolase 12</fullName>
    </submittedName>
</protein>
<accession>A0A5J4VIW0</accession>
<dbReference type="Proteomes" id="UP000324800">
    <property type="component" value="Unassembled WGS sequence"/>
</dbReference>
<feature type="compositionally biased region" description="Low complexity" evidence="1">
    <location>
        <begin position="502"/>
        <end position="524"/>
    </location>
</feature>
<dbReference type="Gene3D" id="3.90.70.10">
    <property type="entry name" value="Cysteine proteinases"/>
    <property type="match status" value="1"/>
</dbReference>
<dbReference type="GO" id="GO:0016579">
    <property type="term" value="P:protein deubiquitination"/>
    <property type="evidence" value="ECO:0007669"/>
    <property type="project" value="InterPro"/>
</dbReference>
<dbReference type="InterPro" id="IPR038765">
    <property type="entry name" value="Papain-like_cys_pep_sf"/>
</dbReference>
<gene>
    <name evidence="3" type="ORF">EZS28_021951</name>
</gene>
<dbReference type="InterPro" id="IPR001394">
    <property type="entry name" value="Peptidase_C19_UCH"/>
</dbReference>
<feature type="domain" description="USP" evidence="2">
    <location>
        <begin position="169"/>
        <end position="631"/>
    </location>
</feature>
<evidence type="ECO:0000313" key="4">
    <source>
        <dbReference type="Proteomes" id="UP000324800"/>
    </source>
</evidence>
<dbReference type="PANTHER" id="PTHR24006:SF644">
    <property type="entry name" value="UBIQUITIN CARBOXYL-TERMINAL HYDROLASE 7"/>
    <property type="match status" value="1"/>
</dbReference>
<evidence type="ECO:0000259" key="2">
    <source>
        <dbReference type="PROSITE" id="PS50235"/>
    </source>
</evidence>
<dbReference type="SUPFAM" id="SSF54001">
    <property type="entry name" value="Cysteine proteinases"/>
    <property type="match status" value="1"/>
</dbReference>
<dbReference type="PROSITE" id="PS50235">
    <property type="entry name" value="USP_3"/>
    <property type="match status" value="1"/>
</dbReference>
<reference evidence="3 4" key="1">
    <citation type="submission" date="2019-03" db="EMBL/GenBank/DDBJ databases">
        <title>Single cell metagenomics reveals metabolic interactions within the superorganism composed of flagellate Streblomastix strix and complex community of Bacteroidetes bacteria on its surface.</title>
        <authorList>
            <person name="Treitli S.C."/>
            <person name="Kolisko M."/>
            <person name="Husnik F."/>
            <person name="Keeling P."/>
            <person name="Hampl V."/>
        </authorList>
    </citation>
    <scope>NUCLEOTIDE SEQUENCE [LARGE SCALE GENOMIC DNA]</scope>
    <source>
        <strain evidence="3">ST1C</strain>
    </source>
</reference>
<evidence type="ECO:0000313" key="3">
    <source>
        <dbReference type="EMBL" id="KAA6382521.1"/>
    </source>
</evidence>
<dbReference type="InterPro" id="IPR018200">
    <property type="entry name" value="USP_CS"/>
</dbReference>
<evidence type="ECO:0000256" key="1">
    <source>
        <dbReference type="SAM" id="MobiDB-lite"/>
    </source>
</evidence>
<organism evidence="3 4">
    <name type="scientific">Streblomastix strix</name>
    <dbReference type="NCBI Taxonomy" id="222440"/>
    <lineage>
        <taxon>Eukaryota</taxon>
        <taxon>Metamonada</taxon>
        <taxon>Preaxostyla</taxon>
        <taxon>Oxymonadida</taxon>
        <taxon>Streblomastigidae</taxon>
        <taxon>Streblomastix</taxon>
    </lineage>
</organism>
<name>A0A5J4VIW0_9EUKA</name>
<dbReference type="GO" id="GO:0005634">
    <property type="term" value="C:nucleus"/>
    <property type="evidence" value="ECO:0007669"/>
    <property type="project" value="TreeGrafter"/>
</dbReference>
<dbReference type="PANTHER" id="PTHR24006">
    <property type="entry name" value="UBIQUITIN CARBOXYL-TERMINAL HYDROLASE"/>
    <property type="match status" value="1"/>
</dbReference>
<sequence>MINPQSNDLGEGYIQKQQFLNEESSDAKIVQDLTVEINPKSNRNESENFDAFGLNWSVLLIHKAFKDQQSKNIEQQGIFLVLKTIDGLREGFSQNFKFKILVHQEKSDPIEININHTFSKQVLVQGSWVILKPQYLNEGNGFVKNGQLHVTNTTFQLPGSQGQVKRKSTGMIRIIGQGTTSYLNSLLQQLFHIPLFRWCVYHMPLDDIKDEDRRSLTTPSNVPATVGVPKKFSIAQALQRLFYDLQTSQDNVSNKELTCSFGWNSDEIYVQHDVQEMNRVLIDNLIQKLLHTPFRGCLNHLLEGRSVTFSRCVDINYESIIENSFLDLSLPVKGHPNLYSSIDQYVEPNVLEGDNEYSVEGLGKYKSLISTHFVHLPPVLYIHLMRQQYDPYYYRVVKVHDYFEFPEELDMNKYMIHLTVLQEEKLKENRIQQRQTKIIAKKQSREDDKDNNKPLLSTEMMNKFQWCLGKDRISLTSDENELSIEEQQIEKRQSSLMNIDANQNKNTSKSSNTNINSNTQQSSQPTEHPNEDNIYVLHSVFVHSGETNEGHYNVYIQPKCDGRWFLFDDQCVKEVDKSDAINNNFGRKPLSQAKQEQITNYYGYSYTRYSNKDIQEAIKIFSAYMLVYIKKSALNSILLDVVEKDMPMYIREALIARREDKTRLTFKIFTDAGLVRKYNSALLASMQALARSKKAGRQLTKQELVKVAAQAVMNAKTKQTGQDVTQQEEEEEEPDIYTWIGNADTTNTEQSADEAEAQENILIKILKTQIFDVSNSVETLSISRQATLLKFREEIQAKTNISTKTMRIWRLLQKEIKDDDGIEVTQENLFYNDDESANDQYKESEMDQDKDQKSENKKDKDDKQKKADLEQKGNTTASSALVKTQSKQYCEVVYVVHIN</sequence>